<dbReference type="InterPro" id="IPR036291">
    <property type="entry name" value="NAD(P)-bd_dom_sf"/>
</dbReference>
<proteinExistence type="predicted"/>
<accession>A0A8E2E150</accession>
<name>A0A8E2E150_9PEZI</name>
<gene>
    <name evidence="1" type="ORF">K432DRAFT_337435</name>
</gene>
<evidence type="ECO:0008006" key="3">
    <source>
        <dbReference type="Google" id="ProtNLM"/>
    </source>
</evidence>
<keyword evidence="2" id="KW-1185">Reference proteome</keyword>
<reference evidence="1 2" key="1">
    <citation type="journal article" date="2016" name="Nat. Commun.">
        <title>Ectomycorrhizal ecology is imprinted in the genome of the dominant symbiotic fungus Cenococcum geophilum.</title>
        <authorList>
            <consortium name="DOE Joint Genome Institute"/>
            <person name="Peter M."/>
            <person name="Kohler A."/>
            <person name="Ohm R.A."/>
            <person name="Kuo A."/>
            <person name="Krutzmann J."/>
            <person name="Morin E."/>
            <person name="Arend M."/>
            <person name="Barry K.W."/>
            <person name="Binder M."/>
            <person name="Choi C."/>
            <person name="Clum A."/>
            <person name="Copeland A."/>
            <person name="Grisel N."/>
            <person name="Haridas S."/>
            <person name="Kipfer T."/>
            <person name="LaButti K."/>
            <person name="Lindquist E."/>
            <person name="Lipzen A."/>
            <person name="Maire R."/>
            <person name="Meier B."/>
            <person name="Mihaltcheva S."/>
            <person name="Molinier V."/>
            <person name="Murat C."/>
            <person name="Poggeler S."/>
            <person name="Quandt C.A."/>
            <person name="Sperisen C."/>
            <person name="Tritt A."/>
            <person name="Tisserant E."/>
            <person name="Crous P.W."/>
            <person name="Henrissat B."/>
            <person name="Nehls U."/>
            <person name="Egli S."/>
            <person name="Spatafora J.W."/>
            <person name="Grigoriev I.V."/>
            <person name="Martin F.M."/>
        </authorList>
    </citation>
    <scope>NUCLEOTIDE SEQUENCE [LARGE SCALE GENOMIC DNA]</scope>
    <source>
        <strain evidence="1 2">CBS 459.81</strain>
    </source>
</reference>
<dbReference type="SUPFAM" id="SSF51735">
    <property type="entry name" value="NAD(P)-binding Rossmann-fold domains"/>
    <property type="match status" value="1"/>
</dbReference>
<protein>
    <recommendedName>
        <fullName evidence="3">Nucleoside-diphosphate-sugar epimerase</fullName>
    </recommendedName>
</protein>
<organism evidence="1 2">
    <name type="scientific">Lepidopterella palustris CBS 459.81</name>
    <dbReference type="NCBI Taxonomy" id="1314670"/>
    <lineage>
        <taxon>Eukaryota</taxon>
        <taxon>Fungi</taxon>
        <taxon>Dikarya</taxon>
        <taxon>Ascomycota</taxon>
        <taxon>Pezizomycotina</taxon>
        <taxon>Dothideomycetes</taxon>
        <taxon>Pleosporomycetidae</taxon>
        <taxon>Mytilinidiales</taxon>
        <taxon>Argynnaceae</taxon>
        <taxon>Lepidopterella</taxon>
    </lineage>
</organism>
<dbReference type="PANTHER" id="PTHR14097">
    <property type="entry name" value="OXIDOREDUCTASE HTATIP2"/>
    <property type="match status" value="1"/>
</dbReference>
<dbReference type="OrthoDB" id="9975943at2759"/>
<dbReference type="Gene3D" id="3.40.50.720">
    <property type="entry name" value="NAD(P)-binding Rossmann-like Domain"/>
    <property type="match status" value="1"/>
</dbReference>
<sequence>MHLILTGATGLVGSAVLDAMLRNSEITRISILTRRPVAMVQQAKDPRVHVITHTDFGAYGPDVLGQLQGANGVIWALGVSQTKVGKKEYNTITKTYALAAAEAFSQLRPPPAIESSTSPFRFIFVSGLSATHSPGMFTPLQGRIKGETEVLLSRLVTDKFHIEAPRPGAVDAKGHAAIAPFVPDPGVLARYGRAVALPLMSPFAGLYSPTEEIGRCLVGMVMGRFDARMDREQGQSGEVFLVEGGLRVVTNSAMRRWIAEEGGV</sequence>
<dbReference type="AlphaFoldDB" id="A0A8E2E150"/>
<dbReference type="PANTHER" id="PTHR14097:SF8">
    <property type="entry name" value="NAD(P)-BINDING DOMAIN-CONTAINING PROTEIN"/>
    <property type="match status" value="1"/>
</dbReference>
<dbReference type="Proteomes" id="UP000250266">
    <property type="component" value="Unassembled WGS sequence"/>
</dbReference>
<evidence type="ECO:0000313" key="1">
    <source>
        <dbReference type="EMBL" id="OCK75441.1"/>
    </source>
</evidence>
<evidence type="ECO:0000313" key="2">
    <source>
        <dbReference type="Proteomes" id="UP000250266"/>
    </source>
</evidence>
<dbReference type="EMBL" id="KV745317">
    <property type="protein sequence ID" value="OCK75441.1"/>
    <property type="molecule type" value="Genomic_DNA"/>
</dbReference>